<gene>
    <name evidence="2" type="ORF">N1496_02330</name>
</gene>
<reference evidence="3" key="1">
    <citation type="submission" date="2022-10" db="EMBL/GenBank/DDBJ databases">
        <title>Streptococcus didelphis as causative of fatal infections in opossums (Didelphis albiventris).</title>
        <authorList>
            <person name="Breyer G.M."/>
            <person name="Da Silva M.E.R.J."/>
            <person name="Siqueira F.M."/>
        </authorList>
    </citation>
    <scope>NUCLEOTIDE SEQUENCE [LARGE SCALE GENOMIC DNA]</scope>
    <source>
        <strain evidence="3">LBVP101/21</strain>
    </source>
</reference>
<dbReference type="EMBL" id="CP110509">
    <property type="protein sequence ID" value="WMB28453.1"/>
    <property type="molecule type" value="Genomic_DNA"/>
</dbReference>
<feature type="compositionally biased region" description="Basic and acidic residues" evidence="1">
    <location>
        <begin position="164"/>
        <end position="180"/>
    </location>
</feature>
<proteinExistence type="predicted"/>
<protein>
    <submittedName>
        <fullName evidence="2">YtxH domain-containing protein</fullName>
    </submittedName>
</protein>
<dbReference type="InterPro" id="IPR024623">
    <property type="entry name" value="YtxH"/>
</dbReference>
<evidence type="ECO:0000313" key="3">
    <source>
        <dbReference type="Proteomes" id="UP001238096"/>
    </source>
</evidence>
<accession>A0ABY9LIA5</accession>
<sequence length="180" mass="20286">MGKFLKTLVIGTATGFATAYFLSSEKGKALKLRAEKAFEAYKENPEEYHQMAKDKGYEYGNLAKETFYDYKQKFETGQLKPEDIFETVKEKASDFVQKAGQPFSDMESDRQSQSESDVEVPLADSDIIIDYSEIPSESLKPEKPLPPHHHPAPPSPLDVEPIEEASKHLKPTENPDSDKL</sequence>
<dbReference type="Proteomes" id="UP001238096">
    <property type="component" value="Chromosome"/>
</dbReference>
<feature type="region of interest" description="Disordered" evidence="1">
    <location>
        <begin position="96"/>
        <end position="180"/>
    </location>
</feature>
<dbReference type="RefSeq" id="WP_018365680.1">
    <property type="nucleotide sequence ID" value="NZ_CP104407.1"/>
</dbReference>
<name>A0ABY9LIA5_9STRE</name>
<dbReference type="Pfam" id="PF12732">
    <property type="entry name" value="YtxH"/>
    <property type="match status" value="1"/>
</dbReference>
<evidence type="ECO:0000256" key="1">
    <source>
        <dbReference type="SAM" id="MobiDB-lite"/>
    </source>
</evidence>
<keyword evidence="3" id="KW-1185">Reference proteome</keyword>
<evidence type="ECO:0000313" key="2">
    <source>
        <dbReference type="EMBL" id="WMB28453.1"/>
    </source>
</evidence>
<organism evidence="2 3">
    <name type="scientific">Streptococcus didelphis</name>
    <dbReference type="NCBI Taxonomy" id="102886"/>
    <lineage>
        <taxon>Bacteria</taxon>
        <taxon>Bacillati</taxon>
        <taxon>Bacillota</taxon>
        <taxon>Bacilli</taxon>
        <taxon>Lactobacillales</taxon>
        <taxon>Streptococcaceae</taxon>
        <taxon>Streptococcus</taxon>
    </lineage>
</organism>